<keyword evidence="2 3" id="KW-0813">Transport</keyword>
<evidence type="ECO:0000313" key="7">
    <source>
        <dbReference type="Proteomes" id="UP001054889"/>
    </source>
</evidence>
<evidence type="ECO:0000313" key="6">
    <source>
        <dbReference type="EMBL" id="GJN38589.1"/>
    </source>
</evidence>
<dbReference type="Pfam" id="PF03081">
    <property type="entry name" value="Exo70_C"/>
    <property type="match status" value="1"/>
</dbReference>
<accession>A0AAV5FSG2</accession>
<evidence type="ECO:0000256" key="2">
    <source>
        <dbReference type="ARBA" id="ARBA00022448"/>
    </source>
</evidence>
<dbReference type="Gene3D" id="1.20.1280.170">
    <property type="entry name" value="Exocyst complex component Exo70"/>
    <property type="match status" value="1"/>
</dbReference>
<reference evidence="6" key="2">
    <citation type="submission" date="2021-12" db="EMBL/GenBank/DDBJ databases">
        <title>Resequencing data analysis of finger millet.</title>
        <authorList>
            <person name="Hatakeyama M."/>
            <person name="Aluri S."/>
            <person name="Balachadran M.T."/>
            <person name="Sivarajan S.R."/>
            <person name="Poveda L."/>
            <person name="Shimizu-Inatsugi R."/>
            <person name="Schlapbach R."/>
            <person name="Sreeman S.M."/>
            <person name="Shimizu K.K."/>
        </authorList>
    </citation>
    <scope>NUCLEOTIDE SEQUENCE</scope>
</reference>
<evidence type="ECO:0000256" key="4">
    <source>
        <dbReference type="SAM" id="MobiDB-lite"/>
    </source>
</evidence>
<keyword evidence="7" id="KW-1185">Reference proteome</keyword>
<dbReference type="PANTHER" id="PTHR12542:SF24">
    <property type="entry name" value="EXOCYST SUBUNIT EXO70 FAMILY PROTEIN"/>
    <property type="match status" value="1"/>
</dbReference>
<dbReference type="EMBL" id="BQKI01000097">
    <property type="protein sequence ID" value="GJN38589.1"/>
    <property type="molecule type" value="Genomic_DNA"/>
</dbReference>
<feature type="region of interest" description="Disordered" evidence="4">
    <location>
        <begin position="1"/>
        <end position="30"/>
    </location>
</feature>
<dbReference type="GO" id="GO:0000145">
    <property type="term" value="C:exocyst"/>
    <property type="evidence" value="ECO:0007669"/>
    <property type="project" value="InterPro"/>
</dbReference>
<dbReference type="InterPro" id="IPR004140">
    <property type="entry name" value="Exo70"/>
</dbReference>
<feature type="compositionally biased region" description="Acidic residues" evidence="4">
    <location>
        <begin position="67"/>
        <end position="78"/>
    </location>
</feature>
<dbReference type="Proteomes" id="UP001054889">
    <property type="component" value="Unassembled WGS sequence"/>
</dbReference>
<dbReference type="GO" id="GO:0006887">
    <property type="term" value="P:exocytosis"/>
    <property type="evidence" value="ECO:0007669"/>
    <property type="project" value="UniProtKB-KW"/>
</dbReference>
<organism evidence="6 7">
    <name type="scientific">Eleusine coracana subsp. coracana</name>
    <dbReference type="NCBI Taxonomy" id="191504"/>
    <lineage>
        <taxon>Eukaryota</taxon>
        <taxon>Viridiplantae</taxon>
        <taxon>Streptophyta</taxon>
        <taxon>Embryophyta</taxon>
        <taxon>Tracheophyta</taxon>
        <taxon>Spermatophyta</taxon>
        <taxon>Magnoliopsida</taxon>
        <taxon>Liliopsida</taxon>
        <taxon>Poales</taxon>
        <taxon>Poaceae</taxon>
        <taxon>PACMAD clade</taxon>
        <taxon>Chloridoideae</taxon>
        <taxon>Cynodonteae</taxon>
        <taxon>Eleusininae</taxon>
        <taxon>Eleusine</taxon>
    </lineage>
</organism>
<evidence type="ECO:0000256" key="1">
    <source>
        <dbReference type="ARBA" id="ARBA00006756"/>
    </source>
</evidence>
<dbReference type="SUPFAM" id="SSF74788">
    <property type="entry name" value="Cullin repeat-like"/>
    <property type="match status" value="1"/>
</dbReference>
<feature type="domain" description="Exocyst complex subunit Exo70 C-terminal" evidence="5">
    <location>
        <begin position="205"/>
        <end position="545"/>
    </location>
</feature>
<proteinExistence type="inferred from homology"/>
<protein>
    <recommendedName>
        <fullName evidence="3">Exocyst subunit Exo70 family protein</fullName>
    </recommendedName>
</protein>
<keyword evidence="3" id="KW-0268">Exocytosis</keyword>
<gene>
    <name evidence="6" type="primary">gb27646</name>
    <name evidence="6" type="ORF">PR202_gb27646</name>
</gene>
<dbReference type="InterPro" id="IPR046364">
    <property type="entry name" value="Exo70_C"/>
</dbReference>
<evidence type="ECO:0000256" key="3">
    <source>
        <dbReference type="RuleBase" id="RU365026"/>
    </source>
</evidence>
<comment type="similarity">
    <text evidence="1 3">Belongs to the EXO70 family.</text>
</comment>
<keyword evidence="3" id="KW-0653">Protein transport</keyword>
<dbReference type="AlphaFoldDB" id="A0AAV5FSG2"/>
<comment type="caution">
    <text evidence="6">The sequence shown here is derived from an EMBL/GenBank/DDBJ whole genome shotgun (WGS) entry which is preliminary data.</text>
</comment>
<feature type="region of interest" description="Disordered" evidence="4">
    <location>
        <begin position="46"/>
        <end position="103"/>
    </location>
</feature>
<feature type="compositionally biased region" description="Low complexity" evidence="4">
    <location>
        <begin position="47"/>
        <end position="63"/>
    </location>
</feature>
<reference evidence="6" key="1">
    <citation type="journal article" date="2018" name="DNA Res.">
        <title>Multiple hybrid de novo genome assembly of finger millet, an orphan allotetraploid crop.</title>
        <authorList>
            <person name="Hatakeyama M."/>
            <person name="Aluri S."/>
            <person name="Balachadran M.T."/>
            <person name="Sivarajan S.R."/>
            <person name="Patrignani A."/>
            <person name="Gruter S."/>
            <person name="Poveda L."/>
            <person name="Shimizu-Inatsugi R."/>
            <person name="Baeten J."/>
            <person name="Francoijs K.J."/>
            <person name="Nataraja K.N."/>
            <person name="Reddy Y.A.N."/>
            <person name="Phadnis S."/>
            <person name="Ravikumar R.L."/>
            <person name="Schlapbach R."/>
            <person name="Sreeman S.M."/>
            <person name="Shimizu K.K."/>
        </authorList>
    </citation>
    <scope>NUCLEOTIDE SEQUENCE</scope>
</reference>
<name>A0AAV5FSG2_ELECO</name>
<sequence>MAVCEARARPALRRSSRTLKGPGSVDLQRATNARIKALIAEARFGSRYDNNSSSGGSSPTSSAHSDDSDDSSSADEFSDDVRRCHRRHGSPLASSSARDRPIPFPSVSSPTCAALGDDTRHRNLMLVVLPNFCLPAVAAARSKALAFWLDGFDVGWVVGGGGGTSESLPLPRREVARRVGAWAEALRAMERVFRLHKPELLRVSEKEAAALGELAAASAGAMLKLVRDVSALKSSPFKLLAALDVYVPAWETYPVLARLFSWPPSHPVLAAAEAALADLVNAARGCCRRDLRAFVRAYYPWRMPPGAGDGEVIHPCVGFWMGYFRCMLRNRIPLYFILGNDGNPEDSRRAVISSQPLLPARAVSAEGTASGGSLSHLVAELISCLEAVLEDKSSSSSSAAVPGLRQVFMLNNTCAIMLQAMGSDLRPFLPPEWLRVREERMEGYIKGYMDAAWAPVVSRLELDSTPSIIVPRRRDPLDAFCSALESACSEQRQWKVPNPVLRGILRKVVTESVVPMYRRFLEDHREAARAVPTRLTAEELEHQLSNLFEG</sequence>
<evidence type="ECO:0000259" key="5">
    <source>
        <dbReference type="Pfam" id="PF03081"/>
    </source>
</evidence>
<dbReference type="InterPro" id="IPR016159">
    <property type="entry name" value="Cullin_repeat-like_dom_sf"/>
</dbReference>
<dbReference type="GO" id="GO:0005546">
    <property type="term" value="F:phosphatidylinositol-4,5-bisphosphate binding"/>
    <property type="evidence" value="ECO:0007669"/>
    <property type="project" value="InterPro"/>
</dbReference>
<comment type="function">
    <text evidence="3">Component of the exocyst complex.</text>
</comment>
<dbReference type="PANTHER" id="PTHR12542">
    <property type="entry name" value="EXOCYST COMPLEX PROTEIN EXO70"/>
    <property type="match status" value="1"/>
</dbReference>
<dbReference type="GO" id="GO:0015031">
    <property type="term" value="P:protein transport"/>
    <property type="evidence" value="ECO:0007669"/>
    <property type="project" value="UniProtKB-KW"/>
</dbReference>